<evidence type="ECO:0000313" key="2">
    <source>
        <dbReference type="EMBL" id="REH91282.1"/>
    </source>
</evidence>
<dbReference type="Proteomes" id="UP000256562">
    <property type="component" value="Unassembled WGS sequence"/>
</dbReference>
<sequence length="54" mass="6050">MNQGGVQLTNWFSVASELQRDWRNDPEGFGELLTSNLPGYQNVMGSYTAAQKNQ</sequence>
<name>A0A3E0ILS5_9STAP</name>
<dbReference type="EMBL" id="QKXQ01000552">
    <property type="protein sequence ID" value="REH91282.1"/>
    <property type="molecule type" value="Genomic_DNA"/>
</dbReference>
<evidence type="ECO:0000313" key="3">
    <source>
        <dbReference type="Proteomes" id="UP000256562"/>
    </source>
</evidence>
<organism evidence="1 3">
    <name type="scientific">Staphylococcus felis</name>
    <dbReference type="NCBI Taxonomy" id="46127"/>
    <lineage>
        <taxon>Bacteria</taxon>
        <taxon>Bacillati</taxon>
        <taxon>Bacillota</taxon>
        <taxon>Bacilli</taxon>
        <taxon>Bacillales</taxon>
        <taxon>Staphylococcaceae</taxon>
        <taxon>Staphylococcus</taxon>
    </lineage>
</organism>
<dbReference type="GO" id="GO:0016787">
    <property type="term" value="F:hydrolase activity"/>
    <property type="evidence" value="ECO:0007669"/>
    <property type="project" value="UniProtKB-KW"/>
</dbReference>
<dbReference type="Gene3D" id="3.40.50.850">
    <property type="entry name" value="Isochorismatase-like"/>
    <property type="match status" value="1"/>
</dbReference>
<dbReference type="InterPro" id="IPR036380">
    <property type="entry name" value="Isochorismatase-like_sf"/>
</dbReference>
<gene>
    <name evidence="2" type="ORF">DOS83_11590</name>
    <name evidence="1" type="ORF">DOS83_11970</name>
</gene>
<protein>
    <submittedName>
        <fullName evidence="1">Hydrolase</fullName>
    </submittedName>
</protein>
<accession>A0A3E0ILS5</accession>
<proteinExistence type="predicted"/>
<dbReference type="EMBL" id="QKXQ01000576">
    <property type="protein sequence ID" value="REH90912.1"/>
    <property type="molecule type" value="Genomic_DNA"/>
</dbReference>
<dbReference type="AlphaFoldDB" id="A0A3E0ILS5"/>
<comment type="caution">
    <text evidence="1">The sequence shown here is derived from an EMBL/GenBank/DDBJ whole genome shotgun (WGS) entry which is preliminary data.</text>
</comment>
<keyword evidence="1" id="KW-0378">Hydrolase</keyword>
<feature type="non-terminal residue" evidence="1">
    <location>
        <position position="1"/>
    </location>
</feature>
<evidence type="ECO:0000313" key="1">
    <source>
        <dbReference type="EMBL" id="REH90912.1"/>
    </source>
</evidence>
<reference evidence="1 3" key="1">
    <citation type="journal article" date="2018" name="Vet. Microbiol.">
        <title>Characterisation of Staphylococcus felis isolated from cats using whole genome sequencing.</title>
        <authorList>
            <person name="Worthing K."/>
            <person name="Pang S."/>
            <person name="Trott D.J."/>
            <person name="Abraham S."/>
            <person name="Coombs G.W."/>
            <person name="Jordan D."/>
            <person name="McIntyre L."/>
            <person name="Davies M.R."/>
            <person name="Norris J."/>
        </authorList>
    </citation>
    <scope>NUCLEOTIDE SEQUENCE [LARGE SCALE GENOMIC DNA]</scope>
    <source>
        <strain evidence="1 3">F9</strain>
    </source>
</reference>